<proteinExistence type="predicted"/>
<keyword evidence="1" id="KW-1133">Transmembrane helix</keyword>
<dbReference type="AlphaFoldDB" id="A0A7X6DH00"/>
<dbReference type="EMBL" id="VTOX01000004">
    <property type="protein sequence ID" value="NKE66858.1"/>
    <property type="molecule type" value="Genomic_DNA"/>
</dbReference>
<keyword evidence="1" id="KW-0812">Transmembrane</keyword>
<comment type="caution">
    <text evidence="2">The sequence shown here is derived from an EMBL/GenBank/DDBJ whole genome shotgun (WGS) entry which is preliminary data.</text>
</comment>
<evidence type="ECO:0000313" key="2">
    <source>
        <dbReference type="EMBL" id="NKE66858.1"/>
    </source>
</evidence>
<gene>
    <name evidence="2" type="ORF">RAMLITH_13595</name>
</gene>
<name>A0A7X6DH00_9BURK</name>
<keyword evidence="3" id="KW-1185">Reference proteome</keyword>
<evidence type="ECO:0000256" key="1">
    <source>
        <dbReference type="SAM" id="Phobius"/>
    </source>
</evidence>
<sequence length="125" mass="13341">MMIRSIFTRKYVPGSKLPPPEFDHGGICQESFPCARGNAPPSITITFNVQAAKPNPLLTASALVIALAVAIAVISTIVERVIIVTAASSEEVEAKPLVIESKPGCDPDDATCSFGRSRMKPQEFI</sequence>
<reference evidence="2 3" key="1">
    <citation type="journal article" date="2020" name="Nature">
        <title>Bacterial chemolithoautotrophy via manganese oxidation.</title>
        <authorList>
            <person name="Yu H."/>
            <person name="Leadbetter J.R."/>
        </authorList>
    </citation>
    <scope>NUCLEOTIDE SEQUENCE [LARGE SCALE GENOMIC DNA]</scope>
    <source>
        <strain evidence="2 3">RBP-1</strain>
    </source>
</reference>
<feature type="transmembrane region" description="Helical" evidence="1">
    <location>
        <begin position="57"/>
        <end position="78"/>
    </location>
</feature>
<keyword evidence="1" id="KW-0472">Membrane</keyword>
<organism evidence="2 3">
    <name type="scientific">Ramlibacter lithotrophicus</name>
    <dbReference type="NCBI Taxonomy" id="2606681"/>
    <lineage>
        <taxon>Bacteria</taxon>
        <taxon>Pseudomonadati</taxon>
        <taxon>Pseudomonadota</taxon>
        <taxon>Betaproteobacteria</taxon>
        <taxon>Burkholderiales</taxon>
        <taxon>Comamonadaceae</taxon>
        <taxon>Ramlibacter</taxon>
    </lineage>
</organism>
<protein>
    <submittedName>
        <fullName evidence="2">Uncharacterized protein</fullName>
    </submittedName>
</protein>
<dbReference type="RefSeq" id="WP_168107976.1">
    <property type="nucleotide sequence ID" value="NZ_VTOX01000004.1"/>
</dbReference>
<dbReference type="Proteomes" id="UP000521868">
    <property type="component" value="Unassembled WGS sequence"/>
</dbReference>
<evidence type="ECO:0000313" key="3">
    <source>
        <dbReference type="Proteomes" id="UP000521868"/>
    </source>
</evidence>
<accession>A0A7X6DH00</accession>